<evidence type="ECO:0000313" key="2">
    <source>
        <dbReference type="EMBL" id="SDE15817.1"/>
    </source>
</evidence>
<dbReference type="Proteomes" id="UP000199412">
    <property type="component" value="Unassembled WGS sequence"/>
</dbReference>
<name>A0A1G7AMY6_9PROT</name>
<dbReference type="STRING" id="69960.SAMN05421720_1045"/>
<evidence type="ECO:0008006" key="4">
    <source>
        <dbReference type="Google" id="ProtNLM"/>
    </source>
</evidence>
<sequence>MRGPGLGHGFVRHHAALPWGSPGGREHDRQDRYRSPRAGGLGAAEAGSPKRFSAKKKLAAVQRLFRGESLETVSRDLAVPAHRLSEWRDRVLLKFKQGGATSGANTALAAAIKNTPHVPASLLGETRLPKQPPPHDALGSKDDAILTVLSSLETWTSTKGALTWLSDTAKNTLKKSGPLKIEDSLLFSLTNPWSLQNPVTDAGLSVGPATATGCQPYSCPSMIALANARISANIVRTHWSCANASRCSIWRLMASLRPGSRAVRLGSRGGMTGSGGSPGKR</sequence>
<dbReference type="EMBL" id="FNAP01000004">
    <property type="protein sequence ID" value="SDE15817.1"/>
    <property type="molecule type" value="Genomic_DNA"/>
</dbReference>
<organism evidence="2 3">
    <name type="scientific">Rhodospira trueperi</name>
    <dbReference type="NCBI Taxonomy" id="69960"/>
    <lineage>
        <taxon>Bacteria</taxon>
        <taxon>Pseudomonadati</taxon>
        <taxon>Pseudomonadota</taxon>
        <taxon>Alphaproteobacteria</taxon>
        <taxon>Rhodospirillales</taxon>
        <taxon>Rhodospirillaceae</taxon>
        <taxon>Rhodospira</taxon>
    </lineage>
</organism>
<evidence type="ECO:0000313" key="3">
    <source>
        <dbReference type="Proteomes" id="UP000199412"/>
    </source>
</evidence>
<evidence type="ECO:0000256" key="1">
    <source>
        <dbReference type="SAM" id="MobiDB-lite"/>
    </source>
</evidence>
<reference evidence="2 3" key="1">
    <citation type="submission" date="2016-10" db="EMBL/GenBank/DDBJ databases">
        <authorList>
            <person name="de Groot N.N."/>
        </authorList>
    </citation>
    <scope>NUCLEOTIDE SEQUENCE [LARGE SCALE GENOMIC DNA]</scope>
    <source>
        <strain evidence="2 3">ATCC 700224</strain>
    </source>
</reference>
<feature type="compositionally biased region" description="Basic and acidic residues" evidence="1">
    <location>
        <begin position="24"/>
        <end position="34"/>
    </location>
</feature>
<accession>A0A1G7AMY6</accession>
<dbReference type="AlphaFoldDB" id="A0A1G7AMY6"/>
<feature type="region of interest" description="Disordered" evidence="1">
    <location>
        <begin position="1"/>
        <end position="51"/>
    </location>
</feature>
<keyword evidence="3" id="KW-1185">Reference proteome</keyword>
<protein>
    <recommendedName>
        <fullName evidence="4">Transposase</fullName>
    </recommendedName>
</protein>
<dbReference type="InterPro" id="IPR036388">
    <property type="entry name" value="WH-like_DNA-bd_sf"/>
</dbReference>
<dbReference type="Gene3D" id="1.10.10.10">
    <property type="entry name" value="Winged helix-like DNA-binding domain superfamily/Winged helix DNA-binding domain"/>
    <property type="match status" value="1"/>
</dbReference>
<gene>
    <name evidence="2" type="ORF">SAMN05421720_1045</name>
</gene>
<proteinExistence type="predicted"/>